<sequence>MAELSLLGFAAALTEMTLEVDHATHSGLEAAARIVQTEAKAEIGHYQGAIGGLPAWAELADNTKDDRVRHGYTENDPGLRSGAMRDSIETNVSGHEAMIGSDDDHLVYFELGTTKQPPRTVLAGALMRKEKEVVHEIGERFVGTLVGGEVIGGALRLKR</sequence>
<accession>A0ABS3M0W5</accession>
<protein>
    <submittedName>
        <fullName evidence="1">Uncharacterized protein</fullName>
    </submittedName>
</protein>
<keyword evidence="2" id="KW-1185">Reference proteome</keyword>
<proteinExistence type="predicted"/>
<reference evidence="1 2" key="1">
    <citation type="submission" date="2021-03" db="EMBL/GenBank/DDBJ databases">
        <title>The complete genome sequence of Acetobacter sacchari TBRC 11175.</title>
        <authorList>
            <person name="Charoenyingcharoen P."/>
            <person name="Yukphan P."/>
        </authorList>
    </citation>
    <scope>NUCLEOTIDE SEQUENCE [LARGE SCALE GENOMIC DNA]</scope>
    <source>
        <strain evidence="1 2">TBRC 11175</strain>
    </source>
</reference>
<name>A0ABS3M0W5_9PROT</name>
<dbReference type="Proteomes" id="UP000664771">
    <property type="component" value="Unassembled WGS sequence"/>
</dbReference>
<evidence type="ECO:0000313" key="1">
    <source>
        <dbReference type="EMBL" id="MBO1361774.1"/>
    </source>
</evidence>
<gene>
    <name evidence="1" type="ORF">J2D73_18490</name>
</gene>
<evidence type="ECO:0000313" key="2">
    <source>
        <dbReference type="Proteomes" id="UP000664771"/>
    </source>
</evidence>
<dbReference type="RefSeq" id="WP_207883748.1">
    <property type="nucleotide sequence ID" value="NZ_JAFVMF010000030.1"/>
</dbReference>
<dbReference type="EMBL" id="JAFVMF010000030">
    <property type="protein sequence ID" value="MBO1361774.1"/>
    <property type="molecule type" value="Genomic_DNA"/>
</dbReference>
<comment type="caution">
    <text evidence="1">The sequence shown here is derived from an EMBL/GenBank/DDBJ whole genome shotgun (WGS) entry which is preliminary data.</text>
</comment>
<organism evidence="1 2">
    <name type="scientific">Acetobacter sacchari</name>
    <dbReference type="NCBI Taxonomy" id="2661687"/>
    <lineage>
        <taxon>Bacteria</taxon>
        <taxon>Pseudomonadati</taxon>
        <taxon>Pseudomonadota</taxon>
        <taxon>Alphaproteobacteria</taxon>
        <taxon>Acetobacterales</taxon>
        <taxon>Acetobacteraceae</taxon>
        <taxon>Acetobacter</taxon>
    </lineage>
</organism>